<reference evidence="2 3" key="1">
    <citation type="submission" date="2014-01" db="EMBL/GenBank/DDBJ databases">
        <title>Roseivivax halodurans JCM 10272 Genome Sequencing.</title>
        <authorList>
            <person name="Lai Q."/>
            <person name="Li G."/>
            <person name="Shao Z."/>
        </authorList>
    </citation>
    <scope>NUCLEOTIDE SEQUENCE [LARGE SCALE GENOMIC DNA]</scope>
    <source>
        <strain evidence="2 3">JCM 10272</strain>
    </source>
</reference>
<organism evidence="2 3">
    <name type="scientific">Roseivivax halodurans JCM 10272</name>
    <dbReference type="NCBI Taxonomy" id="1449350"/>
    <lineage>
        <taxon>Bacteria</taxon>
        <taxon>Pseudomonadati</taxon>
        <taxon>Pseudomonadota</taxon>
        <taxon>Alphaproteobacteria</taxon>
        <taxon>Rhodobacterales</taxon>
        <taxon>Roseobacteraceae</taxon>
        <taxon>Roseivivax</taxon>
    </lineage>
</organism>
<dbReference type="EMBL" id="JALZ01000021">
    <property type="protein sequence ID" value="ETX13662.1"/>
    <property type="molecule type" value="Genomic_DNA"/>
</dbReference>
<feature type="region of interest" description="Disordered" evidence="1">
    <location>
        <begin position="170"/>
        <end position="189"/>
    </location>
</feature>
<accession>X7ECI6</accession>
<evidence type="ECO:0000256" key="1">
    <source>
        <dbReference type="SAM" id="MobiDB-lite"/>
    </source>
</evidence>
<evidence type="ECO:0000313" key="3">
    <source>
        <dbReference type="Proteomes" id="UP000022447"/>
    </source>
</evidence>
<dbReference type="STRING" id="1449350.OCH239_09385"/>
<comment type="caution">
    <text evidence="2">The sequence shown here is derived from an EMBL/GenBank/DDBJ whole genome shotgun (WGS) entry which is preliminary data.</text>
</comment>
<keyword evidence="3" id="KW-1185">Reference proteome</keyword>
<name>X7ECI6_9RHOB</name>
<dbReference type="AlphaFoldDB" id="X7ECI6"/>
<protein>
    <submittedName>
        <fullName evidence="2">Uncharacterized protein</fullName>
    </submittedName>
</protein>
<dbReference type="RefSeq" id="WP_037264638.1">
    <property type="nucleotide sequence ID" value="NZ_JALZ01000021.1"/>
</dbReference>
<sequence length="217" mass="24552">MSCAVRDQQGLSALTEEIRWRYGDEYEPAVRLDGWPQTEGERRKTAARLLEPVYPEDRDNDLSPEEWLEVCCVSWDMRIGTDGKPADTPQARMARQALQYRHTQAWVARCWGLDGPEPPVPEPEPETDWDAPVFVMTTDAGGDPDDTVDHDFDLEVDLDDDDLFELDEDDTAAEANDRRRDGEYAQTVSAEEVLAEIDDLFDSAGPDTTSDPEEIPF</sequence>
<evidence type="ECO:0000313" key="2">
    <source>
        <dbReference type="EMBL" id="ETX13662.1"/>
    </source>
</evidence>
<dbReference type="Proteomes" id="UP000022447">
    <property type="component" value="Unassembled WGS sequence"/>
</dbReference>
<gene>
    <name evidence="2" type="ORF">OCH239_09385</name>
</gene>
<proteinExistence type="predicted"/>